<evidence type="ECO:0000313" key="2">
    <source>
        <dbReference type="Proteomes" id="UP000005467"/>
    </source>
</evidence>
<protein>
    <recommendedName>
        <fullName evidence="3">ABC transporter domain-containing protein</fullName>
    </recommendedName>
</protein>
<comment type="caution">
    <text evidence="1">The sequence shown here is derived from an EMBL/GenBank/DDBJ whole genome shotgun (WGS) entry which is preliminary data.</text>
</comment>
<keyword evidence="2" id="KW-1185">Reference proteome</keyword>
<organism evidence="1 2">
    <name type="scientific">Actinobacillus ureae ATCC 25976</name>
    <dbReference type="NCBI Taxonomy" id="887324"/>
    <lineage>
        <taxon>Bacteria</taxon>
        <taxon>Pseudomonadati</taxon>
        <taxon>Pseudomonadota</taxon>
        <taxon>Gammaproteobacteria</taxon>
        <taxon>Pasteurellales</taxon>
        <taxon>Pasteurellaceae</taxon>
        <taxon>Actinobacillus</taxon>
    </lineage>
</organism>
<evidence type="ECO:0008006" key="3">
    <source>
        <dbReference type="Google" id="ProtNLM"/>
    </source>
</evidence>
<evidence type="ECO:0000313" key="1">
    <source>
        <dbReference type="EMBL" id="EFX92364.1"/>
    </source>
</evidence>
<accession>E8KFF7</accession>
<dbReference type="Proteomes" id="UP000005467">
    <property type="component" value="Unassembled WGS sequence"/>
</dbReference>
<sequence>MNELEIPKKSESAIEQEKLVLLEGSTTIIIGANGTGKTRLAIYIEEQK</sequence>
<dbReference type="RefSeq" id="WP_005622015.1">
    <property type="nucleotide sequence ID" value="NZ_GL831080.1"/>
</dbReference>
<reference evidence="1 2" key="1">
    <citation type="submission" date="2011-01" db="EMBL/GenBank/DDBJ databases">
        <authorList>
            <person name="Muzny D."/>
            <person name="Qin X."/>
            <person name="Deng J."/>
            <person name="Jiang H."/>
            <person name="Liu Y."/>
            <person name="Qu J."/>
            <person name="Song X.-Z."/>
            <person name="Zhang L."/>
            <person name="Thornton R."/>
            <person name="Coyle M."/>
            <person name="Francisco L."/>
            <person name="Jackson L."/>
            <person name="Javaid M."/>
            <person name="Korchina V."/>
            <person name="Kovar C."/>
            <person name="Mata R."/>
            <person name="Mathew T."/>
            <person name="Ngo R."/>
            <person name="Nguyen L."/>
            <person name="Nguyen N."/>
            <person name="Okwuonu G."/>
            <person name="Ongeri F."/>
            <person name="Pham C."/>
            <person name="Simmons D."/>
            <person name="Wilczek-Boney K."/>
            <person name="Hale W."/>
            <person name="Jakkamsetti A."/>
            <person name="Pham P."/>
            <person name="Ruth R."/>
            <person name="San Lucas F."/>
            <person name="Warren J."/>
            <person name="Zhang J."/>
            <person name="Zhao Z."/>
            <person name="Zhou C."/>
            <person name="Zhu D."/>
            <person name="Lee S."/>
            <person name="Bess C."/>
            <person name="Blankenburg K."/>
            <person name="Forbes L."/>
            <person name="Fu Q."/>
            <person name="Gubbala S."/>
            <person name="Hirani K."/>
            <person name="Jayaseelan J.C."/>
            <person name="Lara F."/>
            <person name="Munidasa M."/>
            <person name="Palculict T."/>
            <person name="Patil S."/>
            <person name="Pu L.-L."/>
            <person name="Saada N."/>
            <person name="Tang L."/>
            <person name="Weissenberger G."/>
            <person name="Zhu Y."/>
            <person name="Hemphill L."/>
            <person name="Shang Y."/>
            <person name="Youmans B."/>
            <person name="Ayvaz T."/>
            <person name="Ross M."/>
            <person name="Santibanez J."/>
            <person name="Aqrawi P."/>
            <person name="Gross S."/>
            <person name="Joshi V."/>
            <person name="Fowler G."/>
            <person name="Nazareth L."/>
            <person name="Reid J."/>
            <person name="Worley K."/>
            <person name="Petrosino J."/>
            <person name="Highlander S."/>
            <person name="Gibbs R."/>
        </authorList>
    </citation>
    <scope>NUCLEOTIDE SEQUENCE [LARGE SCALE GENOMIC DNA]</scope>
    <source>
        <strain evidence="1 2">ATCC 25976</strain>
    </source>
</reference>
<name>E8KFF7_9PAST</name>
<gene>
    <name evidence="1" type="ORF">HMPREF0027_0574</name>
</gene>
<dbReference type="AlphaFoldDB" id="E8KFF7"/>
<proteinExistence type="predicted"/>
<dbReference type="EMBL" id="AEVG01000040">
    <property type="protein sequence ID" value="EFX92364.1"/>
    <property type="molecule type" value="Genomic_DNA"/>
</dbReference>
<dbReference type="HOGENOM" id="CLU_3148572_0_0_6"/>